<sequence>GGCGAKFAETAEAIISQPEGRVENDDPYTLVNTLLKMAKKRALVDAVLSATRSSGLFTQDVEDFASPEPTEERPPTPALNKEPKPRAAARSKADGDSGSDALMGQAKEQWPGRDPHSMVCEALNLPEIKPGAIREYWLDGGGTYQQAKACIADVRRRELAGGDLQQAIKEVDAYGHLPKDEQPELPQPAEAASE</sequence>
<accession>A0A0F8Y169</accession>
<feature type="compositionally biased region" description="Basic and acidic residues" evidence="1">
    <location>
        <begin position="81"/>
        <end position="95"/>
    </location>
</feature>
<dbReference type="EMBL" id="LAZR01059664">
    <property type="protein sequence ID" value="KKK67335.1"/>
    <property type="molecule type" value="Genomic_DNA"/>
</dbReference>
<proteinExistence type="predicted"/>
<organism evidence="2">
    <name type="scientific">marine sediment metagenome</name>
    <dbReference type="NCBI Taxonomy" id="412755"/>
    <lineage>
        <taxon>unclassified sequences</taxon>
        <taxon>metagenomes</taxon>
        <taxon>ecological metagenomes</taxon>
    </lineage>
</organism>
<dbReference type="AlphaFoldDB" id="A0A0F8Y169"/>
<reference evidence="2" key="1">
    <citation type="journal article" date="2015" name="Nature">
        <title>Complex archaea that bridge the gap between prokaryotes and eukaryotes.</title>
        <authorList>
            <person name="Spang A."/>
            <person name="Saw J.H."/>
            <person name="Jorgensen S.L."/>
            <person name="Zaremba-Niedzwiedzka K."/>
            <person name="Martijn J."/>
            <person name="Lind A.E."/>
            <person name="van Eijk R."/>
            <person name="Schleper C."/>
            <person name="Guy L."/>
            <person name="Ettema T.J."/>
        </authorList>
    </citation>
    <scope>NUCLEOTIDE SEQUENCE</scope>
</reference>
<evidence type="ECO:0000313" key="2">
    <source>
        <dbReference type="EMBL" id="KKK67335.1"/>
    </source>
</evidence>
<feature type="region of interest" description="Disordered" evidence="1">
    <location>
        <begin position="57"/>
        <end position="116"/>
    </location>
</feature>
<feature type="non-terminal residue" evidence="2">
    <location>
        <position position="1"/>
    </location>
</feature>
<protein>
    <submittedName>
        <fullName evidence="2">Uncharacterized protein</fullName>
    </submittedName>
</protein>
<comment type="caution">
    <text evidence="2">The sequence shown here is derived from an EMBL/GenBank/DDBJ whole genome shotgun (WGS) entry which is preliminary data.</text>
</comment>
<name>A0A0F8Y169_9ZZZZ</name>
<evidence type="ECO:0000256" key="1">
    <source>
        <dbReference type="SAM" id="MobiDB-lite"/>
    </source>
</evidence>
<feature type="region of interest" description="Disordered" evidence="1">
    <location>
        <begin position="174"/>
        <end position="194"/>
    </location>
</feature>
<gene>
    <name evidence="2" type="ORF">LCGC14_2955110</name>
</gene>